<feature type="domain" description="MurNAc-LAA" evidence="2">
    <location>
        <begin position="70"/>
        <end position="182"/>
    </location>
</feature>
<dbReference type="PANTHER" id="PTHR30404">
    <property type="entry name" value="N-ACETYLMURAMOYL-L-ALANINE AMIDASE"/>
    <property type="match status" value="1"/>
</dbReference>
<dbReference type="GO" id="GO:0009253">
    <property type="term" value="P:peptidoglycan catabolic process"/>
    <property type="evidence" value="ECO:0007669"/>
    <property type="project" value="InterPro"/>
</dbReference>
<dbReference type="AlphaFoldDB" id="A0A2H4ZQL5"/>
<evidence type="ECO:0000259" key="2">
    <source>
        <dbReference type="SMART" id="SM00646"/>
    </source>
</evidence>
<dbReference type="SMART" id="SM00646">
    <property type="entry name" value="Ami_3"/>
    <property type="match status" value="1"/>
</dbReference>
<gene>
    <name evidence="3" type="ORF">PLO_843</name>
</gene>
<organism evidence="3">
    <name type="scientific">Paulinella longichromatophora</name>
    <dbReference type="NCBI Taxonomy" id="1708747"/>
    <lineage>
        <taxon>Eukaryota</taxon>
        <taxon>Sar</taxon>
        <taxon>Rhizaria</taxon>
        <taxon>Cercozoa</taxon>
        <taxon>Imbricatea</taxon>
        <taxon>Silicofilosea</taxon>
        <taxon>Euglyphida</taxon>
        <taxon>Paulinellidae</taxon>
        <taxon>Paulinella</taxon>
    </lineage>
</organism>
<evidence type="ECO:0000313" key="3">
    <source>
        <dbReference type="EMBL" id="AUG32814.1"/>
    </source>
</evidence>
<evidence type="ECO:0000256" key="1">
    <source>
        <dbReference type="ARBA" id="ARBA00022801"/>
    </source>
</evidence>
<dbReference type="InterPro" id="IPR002508">
    <property type="entry name" value="MurNAc-LAA_cat"/>
</dbReference>
<dbReference type="Pfam" id="PF01520">
    <property type="entry name" value="Amidase_3"/>
    <property type="match status" value="1"/>
</dbReference>
<proteinExistence type="predicted"/>
<dbReference type="SUPFAM" id="SSF53187">
    <property type="entry name" value="Zn-dependent exopeptidases"/>
    <property type="match status" value="1"/>
</dbReference>
<dbReference type="EMBL" id="MG264610">
    <property type="protein sequence ID" value="AUG32814.1"/>
    <property type="molecule type" value="Genomic_DNA"/>
</dbReference>
<reference evidence="3" key="1">
    <citation type="submission" date="2017-10" db="EMBL/GenBank/DDBJ databases">
        <title>Paulinella longichromatophora chromatophore genome.</title>
        <authorList>
            <person name="Lhee D."/>
            <person name="Yoon H.S."/>
        </authorList>
    </citation>
    <scope>NUCLEOTIDE SEQUENCE</scope>
</reference>
<dbReference type="PANTHER" id="PTHR30404:SF0">
    <property type="entry name" value="N-ACETYLMURAMOYL-L-ALANINE AMIDASE AMIC"/>
    <property type="match status" value="1"/>
</dbReference>
<dbReference type="CDD" id="cd02696">
    <property type="entry name" value="MurNAc-LAA"/>
    <property type="match status" value="1"/>
</dbReference>
<accession>A0A2H4ZQL5</accession>
<dbReference type="InterPro" id="IPR050695">
    <property type="entry name" value="N-acetylmuramoyl_amidase_3"/>
</dbReference>
<sequence length="189" mass="20771">MQPKIKKKKQIIIDPGHGGQDPGAIGLNDLRETDVVLSLCLRVAALLQAQGFQTVLTRSSETSVDLFRRASVANNLEANLFVSIHANAVSSVRGDINGIETFYCEDGLSFRLAKEIQQFILKASPKSISRGVRNGHFFVIRNTLMSSVLVETGFLTGSLDSIRLATYEYRERVALAIATGILNYIKKES</sequence>
<dbReference type="Gene3D" id="3.40.630.40">
    <property type="entry name" value="Zn-dependent exopeptidases"/>
    <property type="match status" value="1"/>
</dbReference>
<keyword evidence="3" id="KW-0934">Plastid</keyword>
<name>A0A2H4ZQL5_9EUKA</name>
<dbReference type="GO" id="GO:0008745">
    <property type="term" value="F:N-acetylmuramoyl-L-alanine amidase activity"/>
    <property type="evidence" value="ECO:0007669"/>
    <property type="project" value="InterPro"/>
</dbReference>
<geneLocation type="plastid" evidence="3"/>
<keyword evidence="1 3" id="KW-0378">Hydrolase</keyword>
<protein>
    <submittedName>
        <fullName evidence="3">Cell wall hydrolase/autolysin</fullName>
    </submittedName>
</protein>